<comment type="similarity">
    <text evidence="1">Belongs to the C/M/P thioester hydrolase family.</text>
</comment>
<dbReference type="AlphaFoldDB" id="A0A9P1HCR0"/>
<dbReference type="GO" id="GO:0009062">
    <property type="term" value="P:fatty acid catabolic process"/>
    <property type="evidence" value="ECO:0007669"/>
    <property type="project" value="TreeGrafter"/>
</dbReference>
<dbReference type="InterPro" id="IPR029069">
    <property type="entry name" value="HotDog_dom_sf"/>
</dbReference>
<name>A0A9P1HCR0_9PEZI</name>
<gene>
    <name evidence="4" type="ORF">PPNO1_LOCUS8945</name>
</gene>
<protein>
    <recommendedName>
        <fullName evidence="3">Acyl-CoA thioesterase-like N-terminal HotDog domain-containing protein</fullName>
    </recommendedName>
</protein>
<dbReference type="Proteomes" id="UP000838763">
    <property type="component" value="Unassembled WGS sequence"/>
</dbReference>
<dbReference type="GO" id="GO:0006637">
    <property type="term" value="P:acyl-CoA metabolic process"/>
    <property type="evidence" value="ECO:0007669"/>
    <property type="project" value="InterPro"/>
</dbReference>
<feature type="domain" description="Acyl-CoA thioesterase-like N-terminal HotDog" evidence="3">
    <location>
        <begin position="4"/>
        <end position="65"/>
    </location>
</feature>
<evidence type="ECO:0000256" key="2">
    <source>
        <dbReference type="ARBA" id="ARBA00022801"/>
    </source>
</evidence>
<dbReference type="Pfam" id="PF13622">
    <property type="entry name" value="4HBT_3"/>
    <property type="match status" value="1"/>
</dbReference>
<sequence>MSGAAVLQAASESSAGKDSRRLDLHTIQGTFITKGLGERPFVFDVVPVGGGRTFATWYVKVRQPTTASVLNADGRFALSDSQKPLGAVCFTCLCSLKNPEDTYVDNQGQTVQERFSDILSSRPADAWPYVPSVDFKWMTSLFPNAGPGTFPILEMRKVDMADYNAARPPAERKEIILYRLLRPLSSEDPNQHALAHAYAADRNGLLMLALDHDIELEAAATLTWSFFMHTNVEDALMRQGESGAGEWWILEDSFPRQRGQGLR</sequence>
<evidence type="ECO:0000256" key="1">
    <source>
        <dbReference type="ARBA" id="ARBA00006538"/>
    </source>
</evidence>
<reference evidence="4" key="1">
    <citation type="submission" date="2022-11" db="EMBL/GenBank/DDBJ databases">
        <authorList>
            <person name="Scott C."/>
            <person name="Bruce N."/>
        </authorList>
    </citation>
    <scope>NUCLEOTIDE SEQUENCE</scope>
</reference>
<dbReference type="InterPro" id="IPR042171">
    <property type="entry name" value="Acyl-CoA_hotdog"/>
</dbReference>
<dbReference type="Gene3D" id="2.40.160.210">
    <property type="entry name" value="Acyl-CoA thioesterase, double hotdog domain"/>
    <property type="match status" value="1"/>
</dbReference>
<dbReference type="SUPFAM" id="SSF54637">
    <property type="entry name" value="Thioesterase/thiol ester dehydrase-isomerase"/>
    <property type="match status" value="2"/>
</dbReference>
<organism evidence="4 5">
    <name type="scientific">Parascedosporium putredinis</name>
    <dbReference type="NCBI Taxonomy" id="1442378"/>
    <lineage>
        <taxon>Eukaryota</taxon>
        <taxon>Fungi</taxon>
        <taxon>Dikarya</taxon>
        <taxon>Ascomycota</taxon>
        <taxon>Pezizomycotina</taxon>
        <taxon>Sordariomycetes</taxon>
        <taxon>Hypocreomycetidae</taxon>
        <taxon>Microascales</taxon>
        <taxon>Microascaceae</taxon>
        <taxon>Parascedosporium</taxon>
    </lineage>
</organism>
<keyword evidence="5" id="KW-1185">Reference proteome</keyword>
<accession>A0A9P1HCR0</accession>
<dbReference type="EMBL" id="CALLCH030000019">
    <property type="protein sequence ID" value="CAI4219380.1"/>
    <property type="molecule type" value="Genomic_DNA"/>
</dbReference>
<dbReference type="OrthoDB" id="68328at2759"/>
<proteinExistence type="inferred from homology"/>
<dbReference type="PANTHER" id="PTHR11066:SF64">
    <property type="entry name" value="ACYL-COA THIOESTERASE (AFU_ORTHOLOGUE AFUA_1G12060)"/>
    <property type="match status" value="1"/>
</dbReference>
<evidence type="ECO:0000313" key="5">
    <source>
        <dbReference type="Proteomes" id="UP000838763"/>
    </source>
</evidence>
<dbReference type="PANTHER" id="PTHR11066">
    <property type="entry name" value="ACYL-COA THIOESTERASE"/>
    <property type="match status" value="1"/>
</dbReference>
<evidence type="ECO:0000259" key="3">
    <source>
        <dbReference type="Pfam" id="PF13622"/>
    </source>
</evidence>
<comment type="caution">
    <text evidence="4">The sequence shown here is derived from an EMBL/GenBank/DDBJ whole genome shotgun (WGS) entry which is preliminary data.</text>
</comment>
<dbReference type="GO" id="GO:0047617">
    <property type="term" value="F:fatty acyl-CoA hydrolase activity"/>
    <property type="evidence" value="ECO:0007669"/>
    <property type="project" value="InterPro"/>
</dbReference>
<dbReference type="GO" id="GO:0005782">
    <property type="term" value="C:peroxisomal matrix"/>
    <property type="evidence" value="ECO:0007669"/>
    <property type="project" value="TreeGrafter"/>
</dbReference>
<evidence type="ECO:0000313" key="4">
    <source>
        <dbReference type="EMBL" id="CAI4219380.1"/>
    </source>
</evidence>
<dbReference type="InterPro" id="IPR003703">
    <property type="entry name" value="Acyl_CoA_thio"/>
</dbReference>
<dbReference type="InterPro" id="IPR049449">
    <property type="entry name" value="TesB_ACOT8-like_N"/>
</dbReference>
<keyword evidence="2" id="KW-0378">Hydrolase</keyword>